<evidence type="ECO:0000313" key="2">
    <source>
        <dbReference type="EMBL" id="CEJ94617.1"/>
    </source>
</evidence>
<accession>A0A0A1TST7</accession>
<feature type="compositionally biased region" description="Polar residues" evidence="1">
    <location>
        <begin position="95"/>
        <end position="104"/>
    </location>
</feature>
<dbReference type="AlphaFoldDB" id="A0A0A1TST7"/>
<protein>
    <submittedName>
        <fullName evidence="2">Uncharacterized protein</fullName>
    </submittedName>
</protein>
<dbReference type="OrthoDB" id="3902588at2759"/>
<feature type="compositionally biased region" description="Polar residues" evidence="1">
    <location>
        <begin position="113"/>
        <end position="127"/>
    </location>
</feature>
<sequence length="603" mass="67127">MWDVIWTDPDRQSVKDHRAKKKGRQTDQKQMPSSKRSSMLTTGSGSSGESPFGIFRSKQNKQRAVSPYTSGTTSPSMFSSLSPLSQVFESKSRRSSGLVTTAPSSPVVERIKSNTTTGRADSQLQSKQQEKPPVWDEKGIVKETQPSATVLAPSKDGELSEIKKTGRLIELLQSLSDGKDTGSISISLGGVFGDDESDNDLEDLIAEFTAPPSVSTTLIENNPEALPDSPTTLVPPPKSPLRLLLPISPVNDVNSWKTPKQWAALDAKQKAMEDEKPSLLPPARVESQTKPKLEEVKKIAVSRPQVMLARLNQLYEANGRLDVNHQNYTEMAIWALSTFFYSDMPLDSIIRQTGKANPAELALVLQESSVSAMYVAALHAPHNVHHISSAQSSYDDATNLQLIKLPSIHAKDMNLSPMVYQSAYAYSMPSRYPASELEGILRNIRASLRVGGILNLVLIDPMPCLGSMGEHMWRWMNRYVTSRLEGLDCCLEPTRRFPKLLGNAGLRGVGSRCTKIKFYALQQSSLSGRRDPDRSIDELREELETKAQVRTLIGRLVWMETWGSLIEPQPTKWWWEDKNCVDECLLLGTFWEMQQIEAVRSEV</sequence>
<feature type="compositionally biased region" description="Low complexity" evidence="1">
    <location>
        <begin position="69"/>
        <end position="85"/>
    </location>
</feature>
<proteinExistence type="predicted"/>
<feature type="region of interest" description="Disordered" evidence="1">
    <location>
        <begin position="1"/>
        <end position="148"/>
    </location>
</feature>
<name>A0A0A1TST7_9HYPO</name>
<gene>
    <name evidence="2" type="ORF">VHEMI10136</name>
</gene>
<evidence type="ECO:0000313" key="3">
    <source>
        <dbReference type="Proteomes" id="UP000039046"/>
    </source>
</evidence>
<feature type="compositionally biased region" description="Basic and acidic residues" evidence="1">
    <location>
        <begin position="128"/>
        <end position="141"/>
    </location>
</feature>
<dbReference type="HOGENOM" id="CLU_024652_0_0_1"/>
<feature type="compositionally biased region" description="Low complexity" evidence="1">
    <location>
        <begin position="37"/>
        <end position="50"/>
    </location>
</feature>
<reference evidence="2 3" key="1">
    <citation type="journal article" date="2015" name="Genome Announc.">
        <title>Draft Genome Sequence and Gene Annotation of the Entomopathogenic Fungus Verticillium hemipterigenum.</title>
        <authorList>
            <person name="Horn F."/>
            <person name="Habel A."/>
            <person name="Scharf D.H."/>
            <person name="Dworschak J."/>
            <person name="Brakhage A.A."/>
            <person name="Guthke R."/>
            <person name="Hertweck C."/>
            <person name="Linde J."/>
        </authorList>
    </citation>
    <scope>NUCLEOTIDE SEQUENCE [LARGE SCALE GENOMIC DNA]</scope>
</reference>
<organism evidence="2 3">
    <name type="scientific">[Torrubiella] hemipterigena</name>
    <dbReference type="NCBI Taxonomy" id="1531966"/>
    <lineage>
        <taxon>Eukaryota</taxon>
        <taxon>Fungi</taxon>
        <taxon>Dikarya</taxon>
        <taxon>Ascomycota</taxon>
        <taxon>Pezizomycotina</taxon>
        <taxon>Sordariomycetes</taxon>
        <taxon>Hypocreomycetidae</taxon>
        <taxon>Hypocreales</taxon>
        <taxon>Clavicipitaceae</taxon>
        <taxon>Clavicipitaceae incertae sedis</taxon>
        <taxon>'Torrubiella' clade</taxon>
    </lineage>
</organism>
<evidence type="ECO:0000256" key="1">
    <source>
        <dbReference type="SAM" id="MobiDB-lite"/>
    </source>
</evidence>
<dbReference type="EMBL" id="CDHN01000007">
    <property type="protein sequence ID" value="CEJ94617.1"/>
    <property type="molecule type" value="Genomic_DNA"/>
</dbReference>
<dbReference type="Proteomes" id="UP000039046">
    <property type="component" value="Unassembled WGS sequence"/>
</dbReference>
<keyword evidence="3" id="KW-1185">Reference proteome</keyword>